<organism evidence="13">
    <name type="scientific">marine sediment metagenome</name>
    <dbReference type="NCBI Taxonomy" id="412755"/>
    <lineage>
        <taxon>unclassified sequences</taxon>
        <taxon>metagenomes</taxon>
        <taxon>ecological metagenomes</taxon>
    </lineage>
</organism>
<name>X1MLB1_9ZZZZ</name>
<dbReference type="PROSITE" id="PS01056">
    <property type="entry name" value="DNA_LIGASE_N2"/>
    <property type="match status" value="1"/>
</dbReference>
<dbReference type="Pfam" id="PF03120">
    <property type="entry name" value="OB_DNA_ligase"/>
    <property type="match status" value="1"/>
</dbReference>
<dbReference type="GO" id="GO:0003911">
    <property type="term" value="F:DNA ligase (NAD+) activity"/>
    <property type="evidence" value="ECO:0007669"/>
    <property type="project" value="UniProtKB-EC"/>
</dbReference>
<evidence type="ECO:0000256" key="4">
    <source>
        <dbReference type="ARBA" id="ARBA00022705"/>
    </source>
</evidence>
<dbReference type="Gene3D" id="1.10.150.20">
    <property type="entry name" value="5' to 3' exonuclease, C-terminal subdomain"/>
    <property type="match status" value="1"/>
</dbReference>
<dbReference type="SUPFAM" id="SSF47781">
    <property type="entry name" value="RuvA domain 2-like"/>
    <property type="match status" value="1"/>
</dbReference>
<dbReference type="GO" id="GO:0006281">
    <property type="term" value="P:DNA repair"/>
    <property type="evidence" value="ECO:0007669"/>
    <property type="project" value="UniProtKB-KW"/>
</dbReference>
<comment type="caution">
    <text evidence="13">The sequence shown here is derived from an EMBL/GenBank/DDBJ whole genome shotgun (WGS) entry which is preliminary data.</text>
</comment>
<dbReference type="EC" id="6.5.1.2" evidence="2"/>
<dbReference type="Pfam" id="PF03119">
    <property type="entry name" value="DNA_ligase_ZBD"/>
    <property type="match status" value="1"/>
</dbReference>
<dbReference type="InterPro" id="IPR013839">
    <property type="entry name" value="DNAligase_adenylation"/>
</dbReference>
<keyword evidence="7" id="KW-0862">Zinc</keyword>
<evidence type="ECO:0000256" key="10">
    <source>
        <dbReference type="ARBA" id="ARBA00023204"/>
    </source>
</evidence>
<dbReference type="InterPro" id="IPR033136">
    <property type="entry name" value="DNA_ligase_CS"/>
</dbReference>
<accession>X1MLB1</accession>
<dbReference type="AlphaFoldDB" id="X1MLB1"/>
<evidence type="ECO:0000256" key="1">
    <source>
        <dbReference type="ARBA" id="ARBA00001946"/>
    </source>
</evidence>
<evidence type="ECO:0000256" key="7">
    <source>
        <dbReference type="ARBA" id="ARBA00022833"/>
    </source>
</evidence>
<gene>
    <name evidence="13" type="ORF">S06H3_13593</name>
</gene>
<dbReference type="Gene3D" id="6.20.10.30">
    <property type="match status" value="1"/>
</dbReference>
<dbReference type="GO" id="GO:0046872">
    <property type="term" value="F:metal ion binding"/>
    <property type="evidence" value="ECO:0007669"/>
    <property type="project" value="UniProtKB-KW"/>
</dbReference>
<dbReference type="SUPFAM" id="SSF56091">
    <property type="entry name" value="DNA ligase/mRNA capping enzyme, catalytic domain"/>
    <property type="match status" value="1"/>
</dbReference>
<dbReference type="InterPro" id="IPR010994">
    <property type="entry name" value="RuvA_2-like"/>
</dbReference>
<proteinExistence type="predicted"/>
<comment type="catalytic activity">
    <reaction evidence="11">
        <text>NAD(+) + (deoxyribonucleotide)n-3'-hydroxyl + 5'-phospho-(deoxyribonucleotide)m = (deoxyribonucleotide)n+m + AMP + beta-nicotinamide D-nucleotide.</text>
        <dbReference type="EC" id="6.5.1.2"/>
    </reaction>
</comment>
<keyword evidence="5" id="KW-0479">Metal-binding</keyword>
<evidence type="ECO:0000256" key="11">
    <source>
        <dbReference type="ARBA" id="ARBA00034005"/>
    </source>
</evidence>
<dbReference type="SMART" id="SM00532">
    <property type="entry name" value="LIGANc"/>
    <property type="match status" value="1"/>
</dbReference>
<feature type="non-terminal residue" evidence="13">
    <location>
        <position position="1"/>
    </location>
</feature>
<keyword evidence="10" id="KW-0234">DNA repair</keyword>
<keyword evidence="8" id="KW-0460">Magnesium</keyword>
<reference evidence="13" key="1">
    <citation type="journal article" date="2014" name="Front. Microbiol.">
        <title>High frequency of phylogenetically diverse reductive dehalogenase-homologous genes in deep subseafloor sedimentary metagenomes.</title>
        <authorList>
            <person name="Kawai M."/>
            <person name="Futagami T."/>
            <person name="Toyoda A."/>
            <person name="Takaki Y."/>
            <person name="Nishi S."/>
            <person name="Hori S."/>
            <person name="Arai W."/>
            <person name="Tsubouchi T."/>
            <person name="Morono Y."/>
            <person name="Uchiyama I."/>
            <person name="Ito T."/>
            <person name="Fujiyama A."/>
            <person name="Inagaki F."/>
            <person name="Takami H."/>
        </authorList>
    </citation>
    <scope>NUCLEOTIDE SEQUENCE</scope>
    <source>
        <strain evidence="13">Expedition CK06-06</strain>
    </source>
</reference>
<evidence type="ECO:0000256" key="2">
    <source>
        <dbReference type="ARBA" id="ARBA00012722"/>
    </source>
</evidence>
<keyword evidence="9" id="KW-0520">NAD</keyword>
<protein>
    <recommendedName>
        <fullName evidence="2">DNA ligase (NAD(+))</fullName>
        <ecNumber evidence="2">6.5.1.2</ecNumber>
    </recommendedName>
</protein>
<dbReference type="FunFam" id="2.40.50.140:FF:000012">
    <property type="entry name" value="DNA ligase"/>
    <property type="match status" value="1"/>
</dbReference>
<dbReference type="Gene3D" id="3.30.1490.70">
    <property type="match status" value="1"/>
</dbReference>
<dbReference type="InterPro" id="IPR004150">
    <property type="entry name" value="NAD_DNA_ligase_OB"/>
</dbReference>
<evidence type="ECO:0000256" key="5">
    <source>
        <dbReference type="ARBA" id="ARBA00022723"/>
    </source>
</evidence>
<comment type="cofactor">
    <cofactor evidence="1">
        <name>Mg(2+)</name>
        <dbReference type="ChEBI" id="CHEBI:18420"/>
    </cofactor>
</comment>
<sequence length="225" mass="25092">IVAYWKDRTKKREAFPFKIDGVVVSVNNNVAFKKLGVVGKSPRGIRAFKFSPKEATTIIEDIKLQVGRTGAVTPVAVLKPVEIDGVTISRATLHNIDEIKKLGVKIKDTVSVVRAGDVIPAVSRVFPELRTGRERKFEMPETCPSCGTKLIKPKGEVILRCPNPKCFARRKKYFYHFISKGGFDIVGLGPRIIDRLIDEGLVSDPADLFNLKGRNFTPFRKRNGN</sequence>
<evidence type="ECO:0000313" key="13">
    <source>
        <dbReference type="EMBL" id="GAI15460.1"/>
    </source>
</evidence>
<dbReference type="SUPFAM" id="SSF50249">
    <property type="entry name" value="Nucleic acid-binding proteins"/>
    <property type="match status" value="1"/>
</dbReference>
<feature type="domain" description="NAD-dependent DNA ligase N-terminal" evidence="12">
    <location>
        <begin position="1"/>
        <end position="182"/>
    </location>
</feature>
<evidence type="ECO:0000256" key="9">
    <source>
        <dbReference type="ARBA" id="ARBA00023027"/>
    </source>
</evidence>
<dbReference type="GO" id="GO:0006260">
    <property type="term" value="P:DNA replication"/>
    <property type="evidence" value="ECO:0007669"/>
    <property type="project" value="UniProtKB-KW"/>
</dbReference>
<keyword evidence="4" id="KW-0235">DNA replication</keyword>
<dbReference type="Gene3D" id="2.40.50.140">
    <property type="entry name" value="Nucleic acid-binding proteins"/>
    <property type="match status" value="1"/>
</dbReference>
<dbReference type="InterPro" id="IPR012340">
    <property type="entry name" value="NA-bd_OB-fold"/>
</dbReference>
<evidence type="ECO:0000256" key="8">
    <source>
        <dbReference type="ARBA" id="ARBA00022842"/>
    </source>
</evidence>
<keyword evidence="3" id="KW-0436">Ligase</keyword>
<keyword evidence="6" id="KW-0227">DNA damage</keyword>
<evidence type="ECO:0000256" key="6">
    <source>
        <dbReference type="ARBA" id="ARBA00022763"/>
    </source>
</evidence>
<dbReference type="Pfam" id="PF01653">
    <property type="entry name" value="DNA_ligase_aden"/>
    <property type="match status" value="1"/>
</dbReference>
<dbReference type="InterPro" id="IPR013840">
    <property type="entry name" value="DNAligase_N"/>
</dbReference>
<evidence type="ECO:0000259" key="12">
    <source>
        <dbReference type="SMART" id="SM00532"/>
    </source>
</evidence>
<dbReference type="EMBL" id="BARV01006641">
    <property type="protein sequence ID" value="GAI15460.1"/>
    <property type="molecule type" value="Genomic_DNA"/>
</dbReference>
<dbReference type="InterPro" id="IPR004149">
    <property type="entry name" value="Znf_DNAligase_C4"/>
</dbReference>
<evidence type="ECO:0000256" key="3">
    <source>
        <dbReference type="ARBA" id="ARBA00022598"/>
    </source>
</evidence>